<dbReference type="EMBL" id="WOWC01000001">
    <property type="protein sequence ID" value="NLV02885.1"/>
    <property type="molecule type" value="Genomic_DNA"/>
</dbReference>
<reference evidence="3 4" key="2">
    <citation type="submission" date="2020-02" db="EMBL/GenBank/DDBJ databases">
        <title>Whole genome sequence of Haloferax alexandrinus pws1.</title>
        <authorList>
            <person name="Verma D.K."/>
            <person name="Gopal K."/>
            <person name="Prasad E.S."/>
        </authorList>
    </citation>
    <scope>NUCLEOTIDE SEQUENCE [LARGE SCALE GENOMIC DNA]</scope>
    <source>
        <strain evidence="4">wsp1</strain>
        <strain evidence="3">Wsp1</strain>
    </source>
</reference>
<accession>A0A6C0UX85</accession>
<dbReference type="KEGG" id="hale:G3A49_18120"/>
<name>A0A6C0UX85_HALVO</name>
<dbReference type="EMBL" id="CP048738">
    <property type="protein sequence ID" value="QIB80176.1"/>
    <property type="molecule type" value="Genomic_DNA"/>
</dbReference>
<evidence type="ECO:0000313" key="2">
    <source>
        <dbReference type="EMBL" id="NLV02885.1"/>
    </source>
</evidence>
<evidence type="ECO:0000313" key="4">
    <source>
        <dbReference type="Proteomes" id="UP000465667"/>
    </source>
</evidence>
<feature type="region of interest" description="Disordered" evidence="1">
    <location>
        <begin position="347"/>
        <end position="396"/>
    </location>
</feature>
<protein>
    <submittedName>
        <fullName evidence="3">Uncharacterized protein</fullName>
    </submittedName>
</protein>
<dbReference type="Proteomes" id="UP000465667">
    <property type="component" value="Chromosome"/>
</dbReference>
<evidence type="ECO:0000256" key="1">
    <source>
        <dbReference type="SAM" id="MobiDB-lite"/>
    </source>
</evidence>
<evidence type="ECO:0000313" key="3">
    <source>
        <dbReference type="EMBL" id="QIB80176.1"/>
    </source>
</evidence>
<proteinExistence type="predicted"/>
<gene>
    <name evidence="3" type="ORF">G3A49_18120</name>
    <name evidence="2" type="ORF">GOC85_09815</name>
</gene>
<dbReference type="Proteomes" id="UP000619835">
    <property type="component" value="Unassembled WGS sequence"/>
</dbReference>
<dbReference type="AlphaFoldDB" id="A0A6C0UX85"/>
<organism evidence="3 4">
    <name type="scientific">Haloferax volcanii</name>
    <name type="common">Halobacterium volcanii</name>
    <dbReference type="NCBI Taxonomy" id="2246"/>
    <lineage>
        <taxon>Archaea</taxon>
        <taxon>Methanobacteriati</taxon>
        <taxon>Methanobacteriota</taxon>
        <taxon>Stenosarchaea group</taxon>
        <taxon>Halobacteria</taxon>
        <taxon>Halobacteriales</taxon>
        <taxon>Haloferacaceae</taxon>
        <taxon>Haloferax</taxon>
    </lineage>
</organism>
<sequence>MLHRGATAVAIGLTTGLSGCSGLPPLGDKPQYGRVDIPDPGPPEYRRWLPAGWDSDTNEDWFLTYVEPGPFDGPVPEELVSRRAAQRRDLEYLGVGYENYDSLTRTNLATVREGTFSADTVRSALTDSGYEPDGTYRNYDLYARSDIPRRVAVRDGVVVSTSASLHRTPDLEATIDAGDGHTERYHEVDPTFEAVTDAVGASRLLSIGNHPSLNPTVAALGADAFRVDGDAAYHVLFEQYPETVEQPGERMKSAIEDEHYTGMAAADTIDIGVDGRLATAGARVSLQPDEPRDFVHDPPQITWGVAFDAETSTVTLRYELGPELDADRLWYDLVPVDAVNRIENQPLWPDRDTVGPGDETTVEMSDRPDADGVDVRWGPKDDPGMQLFSYVPQRTE</sequence>
<reference evidence="2" key="1">
    <citation type="submission" date="2019-12" db="EMBL/GenBank/DDBJ databases">
        <title>Haloferax alexandrinus strain pws11.</title>
        <authorList>
            <person name="Verma D.K."/>
            <person name="Gopal K."/>
            <person name="Prasad E.S."/>
        </authorList>
    </citation>
    <scope>NUCLEOTIDE SEQUENCE</scope>
    <source>
        <strain evidence="2">Pws11</strain>
    </source>
</reference>
<dbReference type="PROSITE" id="PS51257">
    <property type="entry name" value="PROKAR_LIPOPROTEIN"/>
    <property type="match status" value="1"/>
</dbReference>
<feature type="compositionally biased region" description="Basic and acidic residues" evidence="1">
    <location>
        <begin position="364"/>
        <end position="383"/>
    </location>
</feature>